<organism evidence="1 2">
    <name type="scientific">Chrysochromulina tobinii</name>
    <dbReference type="NCBI Taxonomy" id="1460289"/>
    <lineage>
        <taxon>Eukaryota</taxon>
        <taxon>Haptista</taxon>
        <taxon>Haptophyta</taxon>
        <taxon>Prymnesiophyceae</taxon>
        <taxon>Prymnesiales</taxon>
        <taxon>Chrysochromulinaceae</taxon>
        <taxon>Chrysochromulina</taxon>
    </lineage>
</organism>
<comment type="caution">
    <text evidence="1">The sequence shown here is derived from an EMBL/GenBank/DDBJ whole genome shotgun (WGS) entry which is preliminary data.</text>
</comment>
<keyword evidence="1" id="KW-0378">Hydrolase</keyword>
<reference evidence="2" key="1">
    <citation type="journal article" date="2015" name="PLoS Genet.">
        <title>Genome Sequence and Transcriptome Analyses of Chrysochromulina tobin: Metabolic Tools for Enhanced Algal Fitness in the Prominent Order Prymnesiales (Haptophyceae).</title>
        <authorList>
            <person name="Hovde B.T."/>
            <person name="Deodato C.R."/>
            <person name="Hunsperger H.M."/>
            <person name="Ryken S.A."/>
            <person name="Yost W."/>
            <person name="Jha R.K."/>
            <person name="Patterson J."/>
            <person name="Monnat R.J. Jr."/>
            <person name="Barlow S.B."/>
            <person name="Starkenburg S.R."/>
            <person name="Cattolico R.A."/>
        </authorList>
    </citation>
    <scope>NUCLEOTIDE SEQUENCE</scope>
    <source>
        <strain evidence="2">CCMP291</strain>
    </source>
</reference>
<dbReference type="InterPro" id="IPR000629">
    <property type="entry name" value="RNA-helicase_DEAD-box_CS"/>
</dbReference>
<feature type="non-terminal residue" evidence="1">
    <location>
        <position position="102"/>
    </location>
</feature>
<dbReference type="AlphaFoldDB" id="A0A0M0JLB7"/>
<name>A0A0M0JLB7_9EUKA</name>
<dbReference type="SUPFAM" id="SSF52540">
    <property type="entry name" value="P-loop containing nucleoside triphosphate hydrolases"/>
    <property type="match status" value="1"/>
</dbReference>
<sequence length="102" mass="11567">MWRRYDVMVCTLRLGLVSLLRKGALTLASVAYLVLDEADKLLELRVVVNAAVDTVEQSLVFCGREDDKLVALRQMVREGLRPPLLIFVQSIERAMQLFHALP</sequence>
<dbReference type="Gene3D" id="3.40.50.300">
    <property type="entry name" value="P-loop containing nucleotide triphosphate hydrolases"/>
    <property type="match status" value="1"/>
</dbReference>
<dbReference type="OrthoDB" id="360161at2759"/>
<accession>A0A0M0JLB7</accession>
<dbReference type="InterPro" id="IPR027417">
    <property type="entry name" value="P-loop_NTPase"/>
</dbReference>
<gene>
    <name evidence="1" type="ORF">Ctob_008214</name>
</gene>
<dbReference type="EMBL" id="JWZX01002724">
    <property type="protein sequence ID" value="KOO27374.1"/>
    <property type="molecule type" value="Genomic_DNA"/>
</dbReference>
<evidence type="ECO:0000313" key="2">
    <source>
        <dbReference type="Proteomes" id="UP000037460"/>
    </source>
</evidence>
<keyword evidence="1" id="KW-0347">Helicase</keyword>
<dbReference type="GO" id="GO:0004386">
    <property type="term" value="F:helicase activity"/>
    <property type="evidence" value="ECO:0007669"/>
    <property type="project" value="UniProtKB-KW"/>
</dbReference>
<protein>
    <submittedName>
        <fullName evidence="1">Putative ATP-dependent RNA helicase ddx52</fullName>
    </submittedName>
</protein>
<dbReference type="PROSITE" id="PS00039">
    <property type="entry name" value="DEAD_ATP_HELICASE"/>
    <property type="match status" value="1"/>
</dbReference>
<dbReference type="Proteomes" id="UP000037460">
    <property type="component" value="Unassembled WGS sequence"/>
</dbReference>
<evidence type="ECO:0000313" key="1">
    <source>
        <dbReference type="EMBL" id="KOO27374.1"/>
    </source>
</evidence>
<keyword evidence="1" id="KW-0067">ATP-binding</keyword>
<proteinExistence type="predicted"/>
<keyword evidence="2" id="KW-1185">Reference proteome</keyword>
<keyword evidence="1" id="KW-0547">Nucleotide-binding</keyword>